<sequence length="464" mass="48146">MRGAGLGMAAAALVAACGAGGASGAEAPALAAGGAAAATAGAPRVIALDEALAMARERAPAAIRARGDVRAGRAQVRSALGAFLPNLTLSAGSTRSWPEGEVTRIVDGEQRRFSAPRWSYGASLSSSVELFAGGRRLFELRQARAQLDAAEAGAVAGLFGVDLAVKAAYFDVLAARESEAAARAQLAQAELQRRTAVARLRAARATKSDSLRAEIQVGNATLAVLQARQDIATAEAALARVIGSPQPVTAADEPPAAREAAALDEAAIARLAAEGPAVAEARAQRDAARAAARAAWTDYLPSLSASYSRSGSGTGQETLFGEDDLFAYNGSLRLSLSLPVFDRFAREAQAVSASVALDNAEAALRDAELAARESVVRDLGALRTAEERERVQTASVAAAEEDLRAQQRRYELGESTLLDVLTSQTQLDEARQALIRARYDRRVALAQLEALVGRSLAGGEPARP</sequence>
<proteinExistence type="inferred from homology"/>
<keyword evidence="5" id="KW-0812">Transmembrane</keyword>
<keyword evidence="7" id="KW-0998">Cell outer membrane</keyword>
<dbReference type="Gene3D" id="1.20.1600.10">
    <property type="entry name" value="Outer membrane efflux proteins (OEP)"/>
    <property type="match status" value="1"/>
</dbReference>
<evidence type="ECO:0000256" key="3">
    <source>
        <dbReference type="ARBA" id="ARBA00022448"/>
    </source>
</evidence>
<dbReference type="GO" id="GO:0015562">
    <property type="term" value="F:efflux transmembrane transporter activity"/>
    <property type="evidence" value="ECO:0007669"/>
    <property type="project" value="InterPro"/>
</dbReference>
<evidence type="ECO:0000256" key="5">
    <source>
        <dbReference type="ARBA" id="ARBA00022692"/>
    </source>
</evidence>
<dbReference type="GO" id="GO:0009279">
    <property type="term" value="C:cell outer membrane"/>
    <property type="evidence" value="ECO:0007669"/>
    <property type="project" value="UniProtKB-SubCell"/>
</dbReference>
<feature type="chain" id="PRO_5032718948" evidence="8">
    <location>
        <begin position="25"/>
        <end position="464"/>
    </location>
</feature>
<keyword evidence="4" id="KW-1134">Transmembrane beta strand</keyword>
<evidence type="ECO:0000256" key="6">
    <source>
        <dbReference type="ARBA" id="ARBA00023136"/>
    </source>
</evidence>
<evidence type="ECO:0000313" key="9">
    <source>
        <dbReference type="EMBL" id="HGZ43875.1"/>
    </source>
</evidence>
<keyword evidence="3" id="KW-0813">Transport</keyword>
<dbReference type="GO" id="GO:1990281">
    <property type="term" value="C:efflux pump complex"/>
    <property type="evidence" value="ECO:0007669"/>
    <property type="project" value="TreeGrafter"/>
</dbReference>
<dbReference type="InterPro" id="IPR003423">
    <property type="entry name" value="OMP_efflux"/>
</dbReference>
<evidence type="ECO:0000256" key="7">
    <source>
        <dbReference type="ARBA" id="ARBA00023237"/>
    </source>
</evidence>
<reference evidence="9" key="1">
    <citation type="journal article" date="2020" name="mSystems">
        <title>Genome- and Community-Level Interaction Insights into Carbon Utilization and Element Cycling Functions of Hydrothermarchaeota in Hydrothermal Sediment.</title>
        <authorList>
            <person name="Zhou Z."/>
            <person name="Liu Y."/>
            <person name="Xu W."/>
            <person name="Pan J."/>
            <person name="Luo Z.H."/>
            <person name="Li M."/>
        </authorList>
    </citation>
    <scope>NUCLEOTIDE SEQUENCE [LARGE SCALE GENOMIC DNA]</scope>
    <source>
        <strain evidence="9">SpSt-381</strain>
    </source>
</reference>
<name>A0A832MLM4_UNCEI</name>
<comment type="caution">
    <text evidence="9">The sequence shown here is derived from an EMBL/GenBank/DDBJ whole genome shotgun (WGS) entry which is preliminary data.</text>
</comment>
<dbReference type="PROSITE" id="PS51257">
    <property type="entry name" value="PROKAR_LIPOPROTEIN"/>
    <property type="match status" value="1"/>
</dbReference>
<evidence type="ECO:0000256" key="4">
    <source>
        <dbReference type="ARBA" id="ARBA00022452"/>
    </source>
</evidence>
<accession>A0A832MLM4</accession>
<dbReference type="Pfam" id="PF02321">
    <property type="entry name" value="OEP"/>
    <property type="match status" value="2"/>
</dbReference>
<dbReference type="PANTHER" id="PTHR30026:SF20">
    <property type="entry name" value="OUTER MEMBRANE PROTEIN TOLC"/>
    <property type="match status" value="1"/>
</dbReference>
<evidence type="ECO:0000256" key="8">
    <source>
        <dbReference type="SAM" id="SignalP"/>
    </source>
</evidence>
<dbReference type="SUPFAM" id="SSF56954">
    <property type="entry name" value="Outer membrane efflux proteins (OEP)"/>
    <property type="match status" value="1"/>
</dbReference>
<evidence type="ECO:0000256" key="2">
    <source>
        <dbReference type="ARBA" id="ARBA00007613"/>
    </source>
</evidence>
<keyword evidence="8" id="KW-0732">Signal</keyword>
<keyword evidence="6" id="KW-0472">Membrane</keyword>
<dbReference type="GO" id="GO:0015288">
    <property type="term" value="F:porin activity"/>
    <property type="evidence" value="ECO:0007669"/>
    <property type="project" value="TreeGrafter"/>
</dbReference>
<organism evidence="9">
    <name type="scientific">Eiseniibacteriota bacterium</name>
    <dbReference type="NCBI Taxonomy" id="2212470"/>
    <lineage>
        <taxon>Bacteria</taxon>
        <taxon>Candidatus Eiseniibacteriota</taxon>
    </lineage>
</organism>
<gene>
    <name evidence="9" type="ORF">ENR23_10730</name>
</gene>
<dbReference type="EMBL" id="DSQF01000022">
    <property type="protein sequence ID" value="HGZ43875.1"/>
    <property type="molecule type" value="Genomic_DNA"/>
</dbReference>
<comment type="subcellular location">
    <subcellularLocation>
        <location evidence="1">Cell outer membrane</location>
    </subcellularLocation>
</comment>
<comment type="similarity">
    <text evidence="2">Belongs to the outer membrane factor (OMF) (TC 1.B.17) family.</text>
</comment>
<feature type="signal peptide" evidence="8">
    <location>
        <begin position="1"/>
        <end position="24"/>
    </location>
</feature>
<evidence type="ECO:0000256" key="1">
    <source>
        <dbReference type="ARBA" id="ARBA00004442"/>
    </source>
</evidence>
<dbReference type="InterPro" id="IPR051906">
    <property type="entry name" value="TolC-like"/>
</dbReference>
<dbReference type="PANTHER" id="PTHR30026">
    <property type="entry name" value="OUTER MEMBRANE PROTEIN TOLC"/>
    <property type="match status" value="1"/>
</dbReference>
<protein>
    <submittedName>
        <fullName evidence="9">TolC family protein</fullName>
    </submittedName>
</protein>
<dbReference type="AlphaFoldDB" id="A0A832MLM4"/>